<evidence type="ECO:0000259" key="16">
    <source>
        <dbReference type="PROSITE" id="PS50885"/>
    </source>
</evidence>
<dbReference type="SMART" id="SM00387">
    <property type="entry name" value="HATPase_c"/>
    <property type="match status" value="1"/>
</dbReference>
<dbReference type="InterPro" id="IPR005467">
    <property type="entry name" value="His_kinase_dom"/>
</dbReference>
<dbReference type="Pfam" id="PF00512">
    <property type="entry name" value="HisKA"/>
    <property type="match status" value="1"/>
</dbReference>
<evidence type="ECO:0000256" key="6">
    <source>
        <dbReference type="ARBA" id="ARBA00022679"/>
    </source>
</evidence>
<evidence type="ECO:0000256" key="8">
    <source>
        <dbReference type="ARBA" id="ARBA00022741"/>
    </source>
</evidence>
<dbReference type="GO" id="GO:0000155">
    <property type="term" value="F:phosphorelay sensor kinase activity"/>
    <property type="evidence" value="ECO:0007669"/>
    <property type="project" value="InterPro"/>
</dbReference>
<keyword evidence="10" id="KW-0067">ATP-binding</keyword>
<dbReference type="SUPFAM" id="SSF47384">
    <property type="entry name" value="Homodimeric domain of signal transducing histidine kinase"/>
    <property type="match status" value="1"/>
</dbReference>
<dbReference type="Gene3D" id="1.10.287.130">
    <property type="match status" value="1"/>
</dbReference>
<evidence type="ECO:0000256" key="4">
    <source>
        <dbReference type="ARBA" id="ARBA00022475"/>
    </source>
</evidence>
<dbReference type="PROSITE" id="PS50885">
    <property type="entry name" value="HAMP"/>
    <property type="match status" value="1"/>
</dbReference>
<dbReference type="InterPro" id="IPR050398">
    <property type="entry name" value="HssS/ArlS-like"/>
</dbReference>
<dbReference type="GO" id="GO:0005886">
    <property type="term" value="C:plasma membrane"/>
    <property type="evidence" value="ECO:0007669"/>
    <property type="project" value="UniProtKB-SubCell"/>
</dbReference>
<protein>
    <recommendedName>
        <fullName evidence="3">histidine kinase</fullName>
        <ecNumber evidence="3">2.7.13.3</ecNumber>
    </recommendedName>
</protein>
<dbReference type="Gene3D" id="6.10.340.10">
    <property type="match status" value="1"/>
</dbReference>
<dbReference type="PATRIC" id="fig|36849.3.peg.2682"/>
<dbReference type="CDD" id="cd06225">
    <property type="entry name" value="HAMP"/>
    <property type="match status" value="1"/>
</dbReference>
<dbReference type="CDD" id="cd00075">
    <property type="entry name" value="HATPase"/>
    <property type="match status" value="1"/>
</dbReference>
<dbReference type="SUPFAM" id="SSF55874">
    <property type="entry name" value="ATPase domain of HSP90 chaperone/DNA topoisomerase II/histidine kinase"/>
    <property type="match status" value="1"/>
</dbReference>
<gene>
    <name evidence="17" type="primary">walK_1</name>
    <name evidence="17" type="ORF">OXPF_25400</name>
</gene>
<sequence length="465" mass="51727">MKTINRIMLSSTFLALFSIFAIFSVAIAVIYILSTGNGGGGFDLMESEIIYAGSIVEESNTSDWRNLSNNLAKHGYNLYVTDSDGVVFSSLDNSQEATTENLKRLKLKQNVLIASVSDMAVAAKSDGNFSIYAIKGSPSQDNFWAGFMSPFIVAYLMVTAIILILSQLFIRKMAWRVLRPLNALEGGANRIKNGDFSQPIEYEGDDEFAHVCAAFNHMQKSLLEEQEKNAAYEQARTDMIAGISHDLRTPLTSVKGYIKGLCDGVANTPEKQDQYLSIAYQKACDMDTLLEKLFFFSKLETGNLPLSLGFHDLGDFIRQSSEELQLELAEKGAELTVDVTPVSHPVKIDPEQMRRVLYNLTENALHYANAHPLKLHISVWQEYDKEHLLFTDNGQGVPEDMLSHLFERFWRGDESRGTHNNEGSGLGLYIVKYITLAHGGHVTAKNGGGLAVQITLPCRKEEDNE</sequence>
<evidence type="ECO:0000256" key="11">
    <source>
        <dbReference type="ARBA" id="ARBA00022989"/>
    </source>
</evidence>
<dbReference type="GO" id="GO:0005524">
    <property type="term" value="F:ATP binding"/>
    <property type="evidence" value="ECO:0007669"/>
    <property type="project" value="UniProtKB-KW"/>
</dbReference>
<name>A0A0P8W9K5_9CLOT</name>
<dbReference type="PANTHER" id="PTHR45528">
    <property type="entry name" value="SENSOR HISTIDINE KINASE CPXA"/>
    <property type="match status" value="1"/>
</dbReference>
<evidence type="ECO:0000256" key="10">
    <source>
        <dbReference type="ARBA" id="ARBA00022840"/>
    </source>
</evidence>
<keyword evidence="5" id="KW-0597">Phosphoprotein</keyword>
<keyword evidence="9 17" id="KW-0418">Kinase</keyword>
<dbReference type="InterPro" id="IPR003594">
    <property type="entry name" value="HATPase_dom"/>
</dbReference>
<dbReference type="EC" id="2.7.13.3" evidence="3"/>
<feature type="domain" description="Histidine kinase" evidence="15">
    <location>
        <begin position="242"/>
        <end position="460"/>
    </location>
</feature>
<keyword evidence="11 14" id="KW-1133">Transmembrane helix</keyword>
<dbReference type="AlphaFoldDB" id="A0A0P8W9K5"/>
<dbReference type="Pfam" id="PF00672">
    <property type="entry name" value="HAMP"/>
    <property type="match status" value="1"/>
</dbReference>
<organism evidence="17 18">
    <name type="scientific">Oxobacter pfennigii</name>
    <dbReference type="NCBI Taxonomy" id="36849"/>
    <lineage>
        <taxon>Bacteria</taxon>
        <taxon>Bacillati</taxon>
        <taxon>Bacillota</taxon>
        <taxon>Clostridia</taxon>
        <taxon>Eubacteriales</taxon>
        <taxon>Clostridiaceae</taxon>
        <taxon>Oxobacter</taxon>
    </lineage>
</organism>
<proteinExistence type="predicted"/>
<dbReference type="SUPFAM" id="SSF158472">
    <property type="entry name" value="HAMP domain-like"/>
    <property type="match status" value="1"/>
</dbReference>
<feature type="transmembrane region" description="Helical" evidence="14">
    <location>
        <begin position="147"/>
        <end position="170"/>
    </location>
</feature>
<feature type="transmembrane region" description="Helical" evidence="14">
    <location>
        <begin position="12"/>
        <end position="33"/>
    </location>
</feature>
<dbReference type="InterPro" id="IPR036890">
    <property type="entry name" value="HATPase_C_sf"/>
</dbReference>
<comment type="subcellular location">
    <subcellularLocation>
        <location evidence="2">Cell membrane</location>
        <topology evidence="2">Multi-pass membrane protein</topology>
    </subcellularLocation>
</comment>
<dbReference type="SMART" id="SM00304">
    <property type="entry name" value="HAMP"/>
    <property type="match status" value="1"/>
</dbReference>
<keyword evidence="8" id="KW-0547">Nucleotide-binding</keyword>
<evidence type="ECO:0000256" key="9">
    <source>
        <dbReference type="ARBA" id="ARBA00022777"/>
    </source>
</evidence>
<dbReference type="STRING" id="36849.OXPF_25400"/>
<evidence type="ECO:0000256" key="14">
    <source>
        <dbReference type="SAM" id="Phobius"/>
    </source>
</evidence>
<keyword evidence="7 14" id="KW-0812">Transmembrane</keyword>
<dbReference type="OrthoDB" id="335833at2"/>
<dbReference type="EMBL" id="LKET01000032">
    <property type="protein sequence ID" value="KPU44370.1"/>
    <property type="molecule type" value="Genomic_DNA"/>
</dbReference>
<evidence type="ECO:0000256" key="7">
    <source>
        <dbReference type="ARBA" id="ARBA00022692"/>
    </source>
</evidence>
<keyword evidence="4" id="KW-1003">Cell membrane</keyword>
<dbReference type="PANTHER" id="PTHR45528:SF1">
    <property type="entry name" value="SENSOR HISTIDINE KINASE CPXA"/>
    <property type="match status" value="1"/>
</dbReference>
<keyword evidence="18" id="KW-1185">Reference proteome</keyword>
<dbReference type="SMART" id="SM00388">
    <property type="entry name" value="HisKA"/>
    <property type="match status" value="1"/>
</dbReference>
<keyword evidence="13 14" id="KW-0472">Membrane</keyword>
<evidence type="ECO:0000256" key="1">
    <source>
        <dbReference type="ARBA" id="ARBA00000085"/>
    </source>
</evidence>
<feature type="domain" description="HAMP" evidence="16">
    <location>
        <begin position="175"/>
        <end position="227"/>
    </location>
</feature>
<reference evidence="17 18" key="1">
    <citation type="submission" date="2015-09" db="EMBL/GenBank/DDBJ databases">
        <title>Genome sequence of Oxobacter pfennigii DSM 3222.</title>
        <authorList>
            <person name="Poehlein A."/>
            <person name="Bengelsdorf F.R."/>
            <person name="Schiel-Bengelsdorf B."/>
            <person name="Duerre P."/>
            <person name="Daniel R."/>
        </authorList>
    </citation>
    <scope>NUCLEOTIDE SEQUENCE [LARGE SCALE GENOMIC DNA]</scope>
    <source>
        <strain evidence="17 18">DSM 3222</strain>
    </source>
</reference>
<dbReference type="PROSITE" id="PS50109">
    <property type="entry name" value="HIS_KIN"/>
    <property type="match status" value="1"/>
</dbReference>
<accession>A0A0P8W9K5</accession>
<comment type="catalytic activity">
    <reaction evidence="1">
        <text>ATP + protein L-histidine = ADP + protein N-phospho-L-histidine.</text>
        <dbReference type="EC" id="2.7.13.3"/>
    </reaction>
</comment>
<evidence type="ECO:0000256" key="5">
    <source>
        <dbReference type="ARBA" id="ARBA00022553"/>
    </source>
</evidence>
<dbReference type="RefSeq" id="WP_054875548.1">
    <property type="nucleotide sequence ID" value="NZ_LKET01000032.1"/>
</dbReference>
<dbReference type="InterPro" id="IPR036097">
    <property type="entry name" value="HisK_dim/P_sf"/>
</dbReference>
<evidence type="ECO:0000256" key="2">
    <source>
        <dbReference type="ARBA" id="ARBA00004651"/>
    </source>
</evidence>
<evidence type="ECO:0000256" key="3">
    <source>
        <dbReference type="ARBA" id="ARBA00012438"/>
    </source>
</evidence>
<keyword evidence="12" id="KW-0902">Two-component regulatory system</keyword>
<dbReference type="InterPro" id="IPR003661">
    <property type="entry name" value="HisK_dim/P_dom"/>
</dbReference>
<keyword evidence="6 17" id="KW-0808">Transferase</keyword>
<evidence type="ECO:0000313" key="17">
    <source>
        <dbReference type="EMBL" id="KPU44370.1"/>
    </source>
</evidence>
<dbReference type="Pfam" id="PF02518">
    <property type="entry name" value="HATPase_c"/>
    <property type="match status" value="1"/>
</dbReference>
<dbReference type="InterPro" id="IPR004358">
    <property type="entry name" value="Sig_transdc_His_kin-like_C"/>
</dbReference>
<comment type="caution">
    <text evidence="17">The sequence shown here is derived from an EMBL/GenBank/DDBJ whole genome shotgun (WGS) entry which is preliminary data.</text>
</comment>
<evidence type="ECO:0000313" key="18">
    <source>
        <dbReference type="Proteomes" id="UP000050326"/>
    </source>
</evidence>
<evidence type="ECO:0000256" key="13">
    <source>
        <dbReference type="ARBA" id="ARBA00023136"/>
    </source>
</evidence>
<dbReference type="PRINTS" id="PR00344">
    <property type="entry name" value="BCTRLSENSOR"/>
</dbReference>
<evidence type="ECO:0000256" key="12">
    <source>
        <dbReference type="ARBA" id="ARBA00023012"/>
    </source>
</evidence>
<dbReference type="Gene3D" id="3.30.565.10">
    <property type="entry name" value="Histidine kinase-like ATPase, C-terminal domain"/>
    <property type="match status" value="1"/>
</dbReference>
<dbReference type="InterPro" id="IPR003660">
    <property type="entry name" value="HAMP_dom"/>
</dbReference>
<dbReference type="Proteomes" id="UP000050326">
    <property type="component" value="Unassembled WGS sequence"/>
</dbReference>
<dbReference type="CDD" id="cd00082">
    <property type="entry name" value="HisKA"/>
    <property type="match status" value="1"/>
</dbReference>
<evidence type="ECO:0000259" key="15">
    <source>
        <dbReference type="PROSITE" id="PS50109"/>
    </source>
</evidence>